<keyword evidence="2" id="KW-1185">Reference proteome</keyword>
<evidence type="ECO:0000313" key="2">
    <source>
        <dbReference type="Proteomes" id="UP000244519"/>
    </source>
</evidence>
<dbReference type="EMBL" id="CP025989">
    <property type="protein sequence ID" value="AWD32819.1"/>
    <property type="molecule type" value="Genomic_DNA"/>
</dbReference>
<name>A0A2U8BR41_9RICK</name>
<dbReference type="AlphaFoldDB" id="A0A2U8BR41"/>
<accession>A0A2U8BR41</accession>
<proteinExistence type="predicted"/>
<reference evidence="1 2" key="1">
    <citation type="journal article" date="2018" name="Genome Biol. Evol.">
        <title>The Genome Sequence of "Candidatus Fokinia solitaria": Insights on Reductive Evolution in Rickettsiales.</title>
        <authorList>
            <person name="Floriano A.M."/>
            <person name="Castelli M."/>
            <person name="Krenek S."/>
            <person name="Berendonk T.U."/>
            <person name="Bazzocchi C."/>
            <person name="Petroni G."/>
            <person name="Sassera D."/>
        </authorList>
    </citation>
    <scope>NUCLEOTIDE SEQUENCE [LARGE SCALE GENOMIC DNA]</scope>
    <source>
        <strain evidence="1">Rio ETE_ALG 3VII</strain>
    </source>
</reference>
<dbReference type="KEGG" id="fso:Fsol_00002"/>
<gene>
    <name evidence="1" type="ORF">Fsol_00002</name>
</gene>
<protein>
    <submittedName>
        <fullName evidence="1">Uncharacterized protein</fullName>
    </submittedName>
</protein>
<organism evidence="1 2">
    <name type="scientific">Candidatus Fokinia solitaria</name>
    <dbReference type="NCBI Taxonomy" id="1802984"/>
    <lineage>
        <taxon>Bacteria</taxon>
        <taxon>Pseudomonadati</taxon>
        <taxon>Pseudomonadota</taxon>
        <taxon>Alphaproteobacteria</taxon>
        <taxon>Rickettsiales</taxon>
        <taxon>Candidatus Midichloriaceae</taxon>
        <taxon>Candidatus Fokinia</taxon>
    </lineage>
</organism>
<dbReference type="RefSeq" id="WP_108672869.1">
    <property type="nucleotide sequence ID" value="NZ_CP025989.1"/>
</dbReference>
<sequence length="118" mass="13512">MHRFFVLLCFIFCAGCSSNIEYHGYSFRDVNREAFNKNIVKGASSNSIDKVLGTPMNVVITDKMLKAFYIEALVNYRPIIGQNVLRYNVLEITVDPKSNTITDVLFYSTSPQKVRYVQ</sequence>
<dbReference type="Proteomes" id="UP000244519">
    <property type="component" value="Chromosome"/>
</dbReference>
<evidence type="ECO:0000313" key="1">
    <source>
        <dbReference type="EMBL" id="AWD32819.1"/>
    </source>
</evidence>